<dbReference type="EMBL" id="LAZR01020229">
    <property type="protein sequence ID" value="KKL89641.1"/>
    <property type="molecule type" value="Genomic_DNA"/>
</dbReference>
<gene>
    <name evidence="1" type="ORF">LCGC14_1912660</name>
</gene>
<evidence type="ECO:0000313" key="1">
    <source>
        <dbReference type="EMBL" id="KKL89641.1"/>
    </source>
</evidence>
<proteinExistence type="predicted"/>
<comment type="caution">
    <text evidence="1">The sequence shown here is derived from an EMBL/GenBank/DDBJ whole genome shotgun (WGS) entry which is preliminary data.</text>
</comment>
<organism evidence="1">
    <name type="scientific">marine sediment metagenome</name>
    <dbReference type="NCBI Taxonomy" id="412755"/>
    <lineage>
        <taxon>unclassified sequences</taxon>
        <taxon>metagenomes</taxon>
        <taxon>ecological metagenomes</taxon>
    </lineage>
</organism>
<reference evidence="1" key="1">
    <citation type="journal article" date="2015" name="Nature">
        <title>Complex archaea that bridge the gap between prokaryotes and eukaryotes.</title>
        <authorList>
            <person name="Spang A."/>
            <person name="Saw J.H."/>
            <person name="Jorgensen S.L."/>
            <person name="Zaremba-Niedzwiedzka K."/>
            <person name="Martijn J."/>
            <person name="Lind A.E."/>
            <person name="van Eijk R."/>
            <person name="Schleper C."/>
            <person name="Guy L."/>
            <person name="Ettema T.J."/>
        </authorList>
    </citation>
    <scope>NUCLEOTIDE SEQUENCE</scope>
</reference>
<dbReference type="AlphaFoldDB" id="A0A0F9GGC1"/>
<protein>
    <submittedName>
        <fullName evidence="1">Uncharacterized protein</fullName>
    </submittedName>
</protein>
<name>A0A0F9GGC1_9ZZZZ</name>
<sequence length="74" mass="7841">MKASDIPEAEIFAACDAFHNKGAPTPDVALATKYPPKVILAKMEKLVEQGKLDYGVSLRTAWVEKVADGAPGGL</sequence>
<accession>A0A0F9GGC1</accession>